<protein>
    <submittedName>
        <fullName evidence="1">Uncharacterized protein</fullName>
    </submittedName>
</protein>
<sequence>KENNDLPKFENGITADFSA</sequence>
<reference evidence="1" key="1">
    <citation type="submission" date="2021-02" db="EMBL/GenBank/DDBJ databases">
        <authorList>
            <person name="Nowell W R."/>
        </authorList>
    </citation>
    <scope>NUCLEOTIDE SEQUENCE</scope>
</reference>
<dbReference type="Proteomes" id="UP000663823">
    <property type="component" value="Unassembled WGS sequence"/>
</dbReference>
<feature type="non-terminal residue" evidence="1">
    <location>
        <position position="1"/>
    </location>
</feature>
<name>A0A819MNJ3_9BILA</name>
<evidence type="ECO:0000313" key="1">
    <source>
        <dbReference type="EMBL" id="CAF3982507.1"/>
    </source>
</evidence>
<organism evidence="1 2">
    <name type="scientific">Rotaria sordida</name>
    <dbReference type="NCBI Taxonomy" id="392033"/>
    <lineage>
        <taxon>Eukaryota</taxon>
        <taxon>Metazoa</taxon>
        <taxon>Spiralia</taxon>
        <taxon>Gnathifera</taxon>
        <taxon>Rotifera</taxon>
        <taxon>Eurotatoria</taxon>
        <taxon>Bdelloidea</taxon>
        <taxon>Philodinida</taxon>
        <taxon>Philodinidae</taxon>
        <taxon>Rotaria</taxon>
    </lineage>
</organism>
<accession>A0A819MNJ3</accession>
<proteinExistence type="predicted"/>
<comment type="caution">
    <text evidence="1">The sequence shown here is derived from an EMBL/GenBank/DDBJ whole genome shotgun (WGS) entry which is preliminary data.</text>
</comment>
<evidence type="ECO:0000313" key="2">
    <source>
        <dbReference type="Proteomes" id="UP000663823"/>
    </source>
</evidence>
<gene>
    <name evidence="1" type="ORF">OTI717_LOCUS28025</name>
</gene>
<dbReference type="EMBL" id="CAJOAX010006496">
    <property type="protein sequence ID" value="CAF3982507.1"/>
    <property type="molecule type" value="Genomic_DNA"/>
</dbReference>
<dbReference type="AlphaFoldDB" id="A0A819MNJ3"/>